<dbReference type="Gene3D" id="3.20.20.70">
    <property type="entry name" value="Aldolase class I"/>
    <property type="match status" value="1"/>
</dbReference>
<dbReference type="PIRSF" id="PIRSF038992">
    <property type="entry name" value="Aldolase_Ia"/>
    <property type="match status" value="1"/>
</dbReference>
<proteinExistence type="predicted"/>
<protein>
    <submittedName>
        <fullName evidence="1">Deoxyribose-phosphate aldolase</fullName>
    </submittedName>
</protein>
<evidence type="ECO:0000313" key="1">
    <source>
        <dbReference type="EMBL" id="HDX30832.1"/>
    </source>
</evidence>
<dbReference type="EMBL" id="DSMG01000054">
    <property type="protein sequence ID" value="HDX30832.1"/>
    <property type="molecule type" value="Genomic_DNA"/>
</dbReference>
<dbReference type="AlphaFoldDB" id="A0A7C1FE98"/>
<name>A0A7C1FE98_9CHLR</name>
<reference evidence="1" key="1">
    <citation type="journal article" date="2020" name="mSystems">
        <title>Genome- and Community-Level Interaction Insights into Carbon Utilization and Element Cycling Functions of Hydrothermarchaeota in Hydrothermal Sediment.</title>
        <authorList>
            <person name="Zhou Z."/>
            <person name="Liu Y."/>
            <person name="Xu W."/>
            <person name="Pan J."/>
            <person name="Luo Z.H."/>
            <person name="Li M."/>
        </authorList>
    </citation>
    <scope>NUCLEOTIDE SEQUENCE [LARGE SCALE GENOMIC DNA]</scope>
    <source>
        <strain evidence="1">SpSt-289</strain>
    </source>
</reference>
<dbReference type="InterPro" id="IPR002915">
    <property type="entry name" value="DeoC/FbaB/LacD_aldolase"/>
</dbReference>
<organism evidence="1">
    <name type="scientific">Caldilinea aerophila</name>
    <dbReference type="NCBI Taxonomy" id="133453"/>
    <lineage>
        <taxon>Bacteria</taxon>
        <taxon>Bacillati</taxon>
        <taxon>Chloroflexota</taxon>
        <taxon>Caldilineae</taxon>
        <taxon>Caldilineales</taxon>
        <taxon>Caldilineaceae</taxon>
        <taxon>Caldilinea</taxon>
    </lineage>
</organism>
<comment type="caution">
    <text evidence="1">The sequence shown here is derived from an EMBL/GenBank/DDBJ whole genome shotgun (WGS) entry which is preliminary data.</text>
</comment>
<dbReference type="InterPro" id="IPR041720">
    <property type="entry name" value="FbaB-like"/>
</dbReference>
<dbReference type="PANTHER" id="PTHR47916:SF1">
    <property type="entry name" value="3-HYDROXY-5-PHOSPHONOOXYPENTANE-2,4-DIONE THIOLASE"/>
    <property type="match status" value="1"/>
</dbReference>
<dbReference type="GO" id="GO:0004332">
    <property type="term" value="F:fructose-bisphosphate aldolase activity"/>
    <property type="evidence" value="ECO:0007669"/>
    <property type="project" value="InterPro"/>
</dbReference>
<accession>A0A7C1FE98</accession>
<gene>
    <name evidence="1" type="ORF">ENQ20_04990</name>
</gene>
<dbReference type="InterPro" id="IPR013785">
    <property type="entry name" value="Aldolase_TIM"/>
</dbReference>
<dbReference type="Pfam" id="PF01791">
    <property type="entry name" value="DeoC"/>
    <property type="match status" value="1"/>
</dbReference>
<dbReference type="SUPFAM" id="SSF51569">
    <property type="entry name" value="Aldolase"/>
    <property type="match status" value="1"/>
</dbReference>
<dbReference type="InterPro" id="IPR050456">
    <property type="entry name" value="DeoC/FbaB_aldolase"/>
</dbReference>
<sequence>MDSEVGIMVRRLRRIFREDGRTLIVAMDHSLIDGPCRGLEDPAKTLAQITAGGADAVLTSYGVAQHFAGELSGLGLILRIDGGATRLGSGGQGALFFGVETALRVGADAVAVSAFPGAPGEVESLERLAHAIEAAHAWGLPVMAEMVPGGFDSPPERRTTEAVALAVRVAAELGADFVKTPYVSNFEQVIAGVYVPVVVLGGARRGNEAAMLADVAAAMQAGGAGVAIGRNIFQADDPTATTAAVARLVHKTE</sequence>
<dbReference type="PANTHER" id="PTHR47916">
    <property type="entry name" value="FRUCTOSE-BISPHOSPHATE ALDOLASE CLASS 1"/>
    <property type="match status" value="1"/>
</dbReference>
<dbReference type="SMART" id="SM01133">
    <property type="entry name" value="DeoC"/>
    <property type="match status" value="1"/>
</dbReference>